<name>A0A0F9V5D7_9ZZZZ</name>
<organism evidence="1">
    <name type="scientific">marine sediment metagenome</name>
    <dbReference type="NCBI Taxonomy" id="412755"/>
    <lineage>
        <taxon>unclassified sequences</taxon>
        <taxon>metagenomes</taxon>
        <taxon>ecological metagenomes</taxon>
    </lineage>
</organism>
<proteinExistence type="predicted"/>
<comment type="caution">
    <text evidence="1">The sequence shown here is derived from an EMBL/GenBank/DDBJ whole genome shotgun (WGS) entry which is preliminary data.</text>
</comment>
<gene>
    <name evidence="1" type="ORF">LCGC14_0182140</name>
</gene>
<evidence type="ECO:0000313" key="1">
    <source>
        <dbReference type="EMBL" id="KKN94887.1"/>
    </source>
</evidence>
<reference evidence="1" key="1">
    <citation type="journal article" date="2015" name="Nature">
        <title>Complex archaea that bridge the gap between prokaryotes and eukaryotes.</title>
        <authorList>
            <person name="Spang A."/>
            <person name="Saw J.H."/>
            <person name="Jorgensen S.L."/>
            <person name="Zaremba-Niedzwiedzka K."/>
            <person name="Martijn J."/>
            <person name="Lind A.E."/>
            <person name="van Eijk R."/>
            <person name="Schleper C."/>
            <person name="Guy L."/>
            <person name="Ettema T.J."/>
        </authorList>
    </citation>
    <scope>NUCLEOTIDE SEQUENCE</scope>
</reference>
<accession>A0A0F9V5D7</accession>
<dbReference type="AlphaFoldDB" id="A0A0F9V5D7"/>
<sequence>MLQNPWFYLALGDGLLAEPVLAELAGLSLRVAERGLPPAVFLRRRQQGLHCEVVVYFSPNLQRLAQTRNAAPCPRPQRAGLELLVGGEGGWQWFV</sequence>
<dbReference type="EMBL" id="LAZR01000074">
    <property type="protein sequence ID" value="KKN94887.1"/>
    <property type="molecule type" value="Genomic_DNA"/>
</dbReference>
<protein>
    <submittedName>
        <fullName evidence="1">Uncharacterized protein</fullName>
    </submittedName>
</protein>